<name>A0A514TUK4_9CAUD</name>
<keyword evidence="9" id="KW-1185">Reference proteome</keyword>
<dbReference type="CDD" id="cd00209">
    <property type="entry name" value="DHFR"/>
    <property type="match status" value="1"/>
</dbReference>
<dbReference type="Proteomes" id="UP000317703">
    <property type="component" value="Segment"/>
</dbReference>
<dbReference type="GO" id="GO:0050661">
    <property type="term" value="F:NADP binding"/>
    <property type="evidence" value="ECO:0007669"/>
    <property type="project" value="InterPro"/>
</dbReference>
<evidence type="ECO:0000313" key="9">
    <source>
        <dbReference type="Proteomes" id="UP000317703"/>
    </source>
</evidence>
<proteinExistence type="inferred from homology"/>
<evidence type="ECO:0000256" key="5">
    <source>
        <dbReference type="ARBA" id="ARBA00023002"/>
    </source>
</evidence>
<evidence type="ECO:0000256" key="4">
    <source>
        <dbReference type="ARBA" id="ARBA00022857"/>
    </source>
</evidence>
<keyword evidence="4" id="KW-0521">NADP</keyword>
<dbReference type="GO" id="GO:0046654">
    <property type="term" value="P:tetrahydrofolate biosynthetic process"/>
    <property type="evidence" value="ECO:0007669"/>
    <property type="project" value="InterPro"/>
</dbReference>
<dbReference type="PANTHER" id="PTHR48069">
    <property type="entry name" value="DIHYDROFOLATE REDUCTASE"/>
    <property type="match status" value="1"/>
</dbReference>
<evidence type="ECO:0000259" key="7">
    <source>
        <dbReference type="PROSITE" id="PS51330"/>
    </source>
</evidence>
<evidence type="ECO:0000256" key="3">
    <source>
        <dbReference type="ARBA" id="ARBA00022563"/>
    </source>
</evidence>
<dbReference type="EMBL" id="MN032614">
    <property type="protein sequence ID" value="QDJ96708.1"/>
    <property type="molecule type" value="Genomic_DNA"/>
</dbReference>
<dbReference type="Gene3D" id="3.40.430.10">
    <property type="entry name" value="Dihydrofolate Reductase, subunit A"/>
    <property type="match status" value="1"/>
</dbReference>
<evidence type="ECO:0000313" key="8">
    <source>
        <dbReference type="EMBL" id="QDJ96708.1"/>
    </source>
</evidence>
<dbReference type="PANTHER" id="PTHR48069:SF3">
    <property type="entry name" value="DIHYDROFOLATE REDUCTASE"/>
    <property type="match status" value="1"/>
</dbReference>
<organism evidence="8 9">
    <name type="scientific">Aeromonas phage PS1</name>
    <dbReference type="NCBI Taxonomy" id="2591406"/>
    <lineage>
        <taxon>Viruses</taxon>
        <taxon>Duplodnaviria</taxon>
        <taxon>Heunggongvirae</taxon>
        <taxon>Uroviricota</taxon>
        <taxon>Caudoviricetes</taxon>
        <taxon>Chimalliviridae</taxon>
        <taxon>Ferozepurvirus</taxon>
        <taxon>Ferozepurvirus PS1</taxon>
    </lineage>
</organism>
<dbReference type="InterPro" id="IPR017925">
    <property type="entry name" value="DHFR_CS"/>
</dbReference>
<dbReference type="PROSITE" id="PS51330">
    <property type="entry name" value="DHFR_2"/>
    <property type="match status" value="1"/>
</dbReference>
<dbReference type="InterPro" id="IPR012259">
    <property type="entry name" value="DHFR"/>
</dbReference>
<dbReference type="Pfam" id="PF00186">
    <property type="entry name" value="DHFR_1"/>
    <property type="match status" value="1"/>
</dbReference>
<sequence>MTCQVSMIFASDKNSGIGLNNKLPWDSIPEDMEWFKQCTMGKTVVMGRKTWESLPERFRPLPGRTNVVLTSNTDNFIDAIVSPSIGAVLERFKDEKEIVVIGGGEVYKSFAPYVTRVYQTNILDKHRVDVRMEVECDDWDLIYFDARKGQDGPIFQIFEKIDGNEELIISVENILPL</sequence>
<keyword evidence="5" id="KW-0560">Oxidoreductase</keyword>
<dbReference type="GO" id="GO:0046655">
    <property type="term" value="P:folic acid metabolic process"/>
    <property type="evidence" value="ECO:0007669"/>
    <property type="project" value="TreeGrafter"/>
</dbReference>
<reference evidence="8" key="1">
    <citation type="submission" date="2019-06" db="EMBL/GenBank/DDBJ databases">
        <title>Complete genome sequence of Aeromonas hydrophila bacteriophage PS1.</title>
        <authorList>
            <person name="Rai S."/>
            <person name="Tyagi A."/>
            <person name="Kumar N."/>
            <person name="Singh N."/>
        </authorList>
    </citation>
    <scope>NUCLEOTIDE SEQUENCE [LARGE SCALE GENOMIC DNA]</scope>
</reference>
<feature type="domain" description="DHFR" evidence="7">
    <location>
        <begin position="4"/>
        <end position="177"/>
    </location>
</feature>
<dbReference type="SUPFAM" id="SSF53597">
    <property type="entry name" value="Dihydrofolate reductase-like"/>
    <property type="match status" value="1"/>
</dbReference>
<comment type="pathway">
    <text evidence="1">Cofactor biosynthesis; tetrahydrofolate biosynthesis; 5,6,7,8-tetrahydrofolate from 7,8-dihydrofolate: step 1/1.</text>
</comment>
<dbReference type="InterPro" id="IPR024072">
    <property type="entry name" value="DHFR-like_dom_sf"/>
</dbReference>
<dbReference type="PROSITE" id="PS00075">
    <property type="entry name" value="DHFR_1"/>
    <property type="match status" value="1"/>
</dbReference>
<dbReference type="PRINTS" id="PR00070">
    <property type="entry name" value="DHFR"/>
</dbReference>
<dbReference type="GO" id="GO:0046452">
    <property type="term" value="P:dihydrofolate metabolic process"/>
    <property type="evidence" value="ECO:0007669"/>
    <property type="project" value="TreeGrafter"/>
</dbReference>
<evidence type="ECO:0000256" key="1">
    <source>
        <dbReference type="ARBA" id="ARBA00004903"/>
    </source>
</evidence>
<keyword evidence="3" id="KW-0554">One-carbon metabolism</keyword>
<evidence type="ECO:0000256" key="6">
    <source>
        <dbReference type="RuleBase" id="RU004474"/>
    </source>
</evidence>
<gene>
    <name evidence="8" type="ORF">PS1_0197</name>
</gene>
<protein>
    <recommendedName>
        <fullName evidence="2">dihydrofolate reductase</fullName>
        <ecNumber evidence="2">1.5.1.3</ecNumber>
    </recommendedName>
</protein>
<comment type="similarity">
    <text evidence="6">Belongs to the dihydrofolate reductase family.</text>
</comment>
<accession>A0A514TUK4</accession>
<dbReference type="EC" id="1.5.1.3" evidence="2"/>
<evidence type="ECO:0000256" key="2">
    <source>
        <dbReference type="ARBA" id="ARBA00012856"/>
    </source>
</evidence>
<dbReference type="InterPro" id="IPR001796">
    <property type="entry name" value="DHFR_dom"/>
</dbReference>
<dbReference type="GO" id="GO:0004146">
    <property type="term" value="F:dihydrofolate reductase activity"/>
    <property type="evidence" value="ECO:0007669"/>
    <property type="project" value="UniProtKB-EC"/>
</dbReference>
<dbReference type="GO" id="GO:0006730">
    <property type="term" value="P:one-carbon metabolic process"/>
    <property type="evidence" value="ECO:0007669"/>
    <property type="project" value="UniProtKB-KW"/>
</dbReference>